<organism evidence="1 2">
    <name type="scientific">Zoarces viviparus</name>
    <name type="common">Viviparous eelpout</name>
    <name type="synonym">Blennius viviparus</name>
    <dbReference type="NCBI Taxonomy" id="48416"/>
    <lineage>
        <taxon>Eukaryota</taxon>
        <taxon>Metazoa</taxon>
        <taxon>Chordata</taxon>
        <taxon>Craniata</taxon>
        <taxon>Vertebrata</taxon>
        <taxon>Euteleostomi</taxon>
        <taxon>Actinopterygii</taxon>
        <taxon>Neopterygii</taxon>
        <taxon>Teleostei</taxon>
        <taxon>Neoteleostei</taxon>
        <taxon>Acanthomorphata</taxon>
        <taxon>Eupercaria</taxon>
        <taxon>Perciformes</taxon>
        <taxon>Cottioidei</taxon>
        <taxon>Zoarcales</taxon>
        <taxon>Zoarcidae</taxon>
        <taxon>Zoarcinae</taxon>
        <taxon>Zoarces</taxon>
    </lineage>
</organism>
<dbReference type="EMBL" id="JBCEZU010000434">
    <property type="protein sequence ID" value="KAK9519650.1"/>
    <property type="molecule type" value="Genomic_DNA"/>
</dbReference>
<evidence type="ECO:0000313" key="2">
    <source>
        <dbReference type="Proteomes" id="UP001488805"/>
    </source>
</evidence>
<protein>
    <submittedName>
        <fullName evidence="1">Uncharacterized protein</fullName>
    </submittedName>
</protein>
<comment type="caution">
    <text evidence="1">The sequence shown here is derived from an EMBL/GenBank/DDBJ whole genome shotgun (WGS) entry which is preliminary data.</text>
</comment>
<name>A0AAW1EB45_ZOAVI</name>
<sequence length="92" mass="10438">MELRVRLVNGRDVRTHYTYPAVVPKHPVNVHRNAALPVSAAQLTRVDEFSYFVLHRSPKPSAHRERSVDQDRNAMQKTFPQSGCNLCTVVAV</sequence>
<evidence type="ECO:0000313" key="1">
    <source>
        <dbReference type="EMBL" id="KAK9519650.1"/>
    </source>
</evidence>
<reference evidence="1 2" key="1">
    <citation type="journal article" date="2024" name="Genome Biol. Evol.">
        <title>Chromosome-level genome assembly of the viviparous eelpout Zoarces viviparus.</title>
        <authorList>
            <person name="Fuhrmann N."/>
            <person name="Brasseur M.V."/>
            <person name="Bakowski C.E."/>
            <person name="Podsiadlowski L."/>
            <person name="Prost S."/>
            <person name="Krehenwinkel H."/>
            <person name="Mayer C."/>
        </authorList>
    </citation>
    <scope>NUCLEOTIDE SEQUENCE [LARGE SCALE GENOMIC DNA]</scope>
    <source>
        <strain evidence="1">NO-MEL_2022_Ind0_liver</strain>
    </source>
</reference>
<dbReference type="Proteomes" id="UP001488805">
    <property type="component" value="Unassembled WGS sequence"/>
</dbReference>
<proteinExistence type="predicted"/>
<accession>A0AAW1EB45</accession>
<keyword evidence="2" id="KW-1185">Reference proteome</keyword>
<dbReference type="AlphaFoldDB" id="A0AAW1EB45"/>
<gene>
    <name evidence="1" type="ORF">VZT92_022363</name>
</gene>